<keyword evidence="8" id="KW-1185">Reference proteome</keyword>
<evidence type="ECO:0000256" key="6">
    <source>
        <dbReference type="SAM" id="Phobius"/>
    </source>
</evidence>
<evidence type="ECO:0000256" key="5">
    <source>
        <dbReference type="ARBA" id="ARBA00023136"/>
    </source>
</evidence>
<organism evidence="7 8">
    <name type="scientific">Pseudodonghicola flavimaris</name>
    <dbReference type="NCBI Taxonomy" id="3050036"/>
    <lineage>
        <taxon>Bacteria</taxon>
        <taxon>Pseudomonadati</taxon>
        <taxon>Pseudomonadota</taxon>
        <taxon>Alphaproteobacteria</taxon>
        <taxon>Rhodobacterales</taxon>
        <taxon>Paracoccaceae</taxon>
        <taxon>Pseudodonghicola</taxon>
    </lineage>
</organism>
<accession>A0ABT7EX13</accession>
<dbReference type="InterPro" id="IPR000390">
    <property type="entry name" value="Small_drug/metabolite_transptr"/>
</dbReference>
<comment type="subcellular location">
    <subcellularLocation>
        <location evidence="1">Cell membrane</location>
        <topology evidence="1">Multi-pass membrane protein</topology>
    </subcellularLocation>
</comment>
<evidence type="ECO:0000313" key="7">
    <source>
        <dbReference type="EMBL" id="MDK3016877.1"/>
    </source>
</evidence>
<evidence type="ECO:0000256" key="1">
    <source>
        <dbReference type="ARBA" id="ARBA00004651"/>
    </source>
</evidence>
<dbReference type="Proteomes" id="UP001243757">
    <property type="component" value="Unassembled WGS sequence"/>
</dbReference>
<evidence type="ECO:0000256" key="3">
    <source>
        <dbReference type="ARBA" id="ARBA00022692"/>
    </source>
</evidence>
<feature type="transmembrane region" description="Helical" evidence="6">
    <location>
        <begin position="233"/>
        <end position="255"/>
    </location>
</feature>
<feature type="transmembrane region" description="Helical" evidence="6">
    <location>
        <begin position="206"/>
        <end position="227"/>
    </location>
</feature>
<sequence length="279" mass="28872">MSNHVFVAVLFAAVLHAGWNSVVKLGLDRASTVLLLAIVQAALALPILPFVAQPPVPAWPWIAAAAALHAGYKLFLIQAYAHADLSQAYPLARGSAPLIVTLVSAAFLGVAFSPMALAAVAAISAGILLMALKGGSGGRMRGKALFYALGTAGFTASYTLLDGVGARIAGGASGFILWMVVGDALIMVAFFAAVRGRAAFPALLPAWRTGIAAGAMSLGSYWIAVWAFTQAPIALVAALRESSILFAALIAAFVLHERVSRWRWTSAGLIACGVAMMKI</sequence>
<protein>
    <submittedName>
        <fullName evidence="7">EamA family transporter</fullName>
    </submittedName>
</protein>
<proteinExistence type="predicted"/>
<reference evidence="7 8" key="1">
    <citation type="submission" date="2023-05" db="EMBL/GenBank/DDBJ databases">
        <title>Pseudodonghicola sp. nov.</title>
        <authorList>
            <person name="Huang J."/>
        </authorList>
    </citation>
    <scope>NUCLEOTIDE SEQUENCE [LARGE SCALE GENOMIC DNA]</scope>
    <source>
        <strain evidence="7 8">IC7</strain>
    </source>
</reference>
<dbReference type="PANTHER" id="PTHR30561:SF9">
    <property type="entry name" value="4-AMINO-4-DEOXY-L-ARABINOSE-PHOSPHOUNDECAPRENOL FLIPPASE SUBUNIT ARNF-RELATED"/>
    <property type="match status" value="1"/>
</dbReference>
<dbReference type="InterPro" id="IPR037185">
    <property type="entry name" value="EmrE-like"/>
</dbReference>
<keyword evidence="5 6" id="KW-0472">Membrane</keyword>
<dbReference type="Gene3D" id="1.10.3730.20">
    <property type="match status" value="2"/>
</dbReference>
<dbReference type="EMBL" id="JASNJD010000002">
    <property type="protein sequence ID" value="MDK3016877.1"/>
    <property type="molecule type" value="Genomic_DNA"/>
</dbReference>
<evidence type="ECO:0000256" key="4">
    <source>
        <dbReference type="ARBA" id="ARBA00022989"/>
    </source>
</evidence>
<feature type="transmembrane region" description="Helical" evidence="6">
    <location>
        <begin position="99"/>
        <end position="132"/>
    </location>
</feature>
<keyword evidence="4 6" id="KW-1133">Transmembrane helix</keyword>
<feature type="transmembrane region" description="Helical" evidence="6">
    <location>
        <begin position="30"/>
        <end position="51"/>
    </location>
</feature>
<keyword evidence="2" id="KW-1003">Cell membrane</keyword>
<evidence type="ECO:0000256" key="2">
    <source>
        <dbReference type="ARBA" id="ARBA00022475"/>
    </source>
</evidence>
<evidence type="ECO:0000313" key="8">
    <source>
        <dbReference type="Proteomes" id="UP001243757"/>
    </source>
</evidence>
<keyword evidence="3 6" id="KW-0812">Transmembrane</keyword>
<comment type="caution">
    <text evidence="7">The sequence shown here is derived from an EMBL/GenBank/DDBJ whole genome shotgun (WGS) entry which is preliminary data.</text>
</comment>
<gene>
    <name evidence="7" type="ORF">QO033_04265</name>
</gene>
<dbReference type="RefSeq" id="WP_284479690.1">
    <property type="nucleotide sequence ID" value="NZ_JASNJD010000002.1"/>
</dbReference>
<feature type="transmembrane region" description="Helical" evidence="6">
    <location>
        <begin position="58"/>
        <end position="79"/>
    </location>
</feature>
<dbReference type="PANTHER" id="PTHR30561">
    <property type="entry name" value="SMR FAMILY PROTON-DEPENDENT DRUG EFFLUX TRANSPORTER SUGE"/>
    <property type="match status" value="1"/>
</dbReference>
<feature type="transmembrane region" description="Helical" evidence="6">
    <location>
        <begin position="144"/>
        <end position="161"/>
    </location>
</feature>
<feature type="transmembrane region" description="Helical" evidence="6">
    <location>
        <begin position="173"/>
        <end position="194"/>
    </location>
</feature>
<name>A0ABT7EX13_9RHOB</name>
<dbReference type="SUPFAM" id="SSF103481">
    <property type="entry name" value="Multidrug resistance efflux transporter EmrE"/>
    <property type="match status" value="2"/>
</dbReference>